<dbReference type="PANTHER" id="PTHR40547">
    <property type="entry name" value="SLL0298 PROTEIN"/>
    <property type="match status" value="1"/>
</dbReference>
<protein>
    <submittedName>
        <fullName evidence="3">DUF2062 domain-containing protein</fullName>
    </submittedName>
</protein>
<dbReference type="PANTHER" id="PTHR40547:SF1">
    <property type="entry name" value="SLL0298 PROTEIN"/>
    <property type="match status" value="1"/>
</dbReference>
<evidence type="ECO:0000256" key="1">
    <source>
        <dbReference type="SAM" id="Phobius"/>
    </source>
</evidence>
<dbReference type="AlphaFoldDB" id="A0AA96K187"/>
<dbReference type="KEGG" id="nneo:PQG83_03620"/>
<feature type="transmembrane region" description="Helical" evidence="1">
    <location>
        <begin position="113"/>
        <end position="136"/>
    </location>
</feature>
<keyword evidence="1" id="KW-0472">Membrane</keyword>
<organism evidence="3 4">
    <name type="scientific">Candidatus Nitrospira neomarina</name>
    <dbReference type="NCBI Taxonomy" id="3020899"/>
    <lineage>
        <taxon>Bacteria</taxon>
        <taxon>Pseudomonadati</taxon>
        <taxon>Nitrospirota</taxon>
        <taxon>Nitrospiria</taxon>
        <taxon>Nitrospirales</taxon>
        <taxon>Nitrospiraceae</taxon>
        <taxon>Nitrospira</taxon>
    </lineage>
</organism>
<evidence type="ECO:0000259" key="2">
    <source>
        <dbReference type="Pfam" id="PF09835"/>
    </source>
</evidence>
<keyword evidence="1" id="KW-0812">Transmembrane</keyword>
<dbReference type="Proteomes" id="UP001302494">
    <property type="component" value="Chromosome"/>
</dbReference>
<dbReference type="RefSeq" id="WP_312746859.1">
    <property type="nucleotide sequence ID" value="NZ_CP116968.1"/>
</dbReference>
<feature type="domain" description="DUF2062" evidence="2">
    <location>
        <begin position="6"/>
        <end position="147"/>
    </location>
</feature>
<keyword evidence="4" id="KW-1185">Reference proteome</keyword>
<evidence type="ECO:0000313" key="4">
    <source>
        <dbReference type="Proteomes" id="UP001302494"/>
    </source>
</evidence>
<accession>A0AA96K187</accession>
<proteinExistence type="predicted"/>
<keyword evidence="1" id="KW-1133">Transmembrane helix</keyword>
<feature type="transmembrane region" description="Helical" evidence="1">
    <location>
        <begin position="25"/>
        <end position="42"/>
    </location>
</feature>
<sequence>MVTLESVRQQLTHVLHLRETPHRTAMAFALGVFIAFAPHYLFHTASVVFCAWAFRLNFLALFLGSLINNPWTLIPILAASLYTGMLLMGASSSATIEWDQMRVDNIFDMLSPYLIPFLVGACALAIVGSLIAYPVMRWVITRYRGLKNS</sequence>
<dbReference type="InterPro" id="IPR018639">
    <property type="entry name" value="DUF2062"/>
</dbReference>
<feature type="transmembrane region" description="Helical" evidence="1">
    <location>
        <begin position="49"/>
        <end position="67"/>
    </location>
</feature>
<gene>
    <name evidence="3" type="ORF">PQG83_03620</name>
</gene>
<dbReference type="EMBL" id="CP116968">
    <property type="protein sequence ID" value="WNM62851.1"/>
    <property type="molecule type" value="Genomic_DNA"/>
</dbReference>
<evidence type="ECO:0000313" key="3">
    <source>
        <dbReference type="EMBL" id="WNM62851.1"/>
    </source>
</evidence>
<dbReference type="Pfam" id="PF09835">
    <property type="entry name" value="DUF2062"/>
    <property type="match status" value="1"/>
</dbReference>
<reference evidence="3 4" key="1">
    <citation type="submission" date="2023-01" db="EMBL/GenBank/DDBJ databases">
        <title>Cultivation and genomic characterization of new, ubiquitous marine nitrite-oxidizing bacteria from the Nitrospirales.</title>
        <authorList>
            <person name="Mueller A.J."/>
            <person name="Daebeler A."/>
            <person name="Herbold C.W."/>
            <person name="Kirkegaard R.H."/>
            <person name="Daims H."/>
        </authorList>
    </citation>
    <scope>NUCLEOTIDE SEQUENCE [LARGE SCALE GENOMIC DNA]</scope>
    <source>
        <strain evidence="3 4">DK</strain>
    </source>
</reference>
<name>A0AA96K187_9BACT</name>